<dbReference type="SMART" id="SM00530">
    <property type="entry name" value="HTH_XRE"/>
    <property type="match status" value="1"/>
</dbReference>
<name>A0A519BCD2_9DELT</name>
<dbReference type="InterPro" id="IPR010982">
    <property type="entry name" value="Lambda_DNA-bd_dom_sf"/>
</dbReference>
<comment type="caution">
    <text evidence="3">The sequence shown here is derived from an EMBL/GenBank/DDBJ whole genome shotgun (WGS) entry which is preliminary data.</text>
</comment>
<dbReference type="PROSITE" id="PS50943">
    <property type="entry name" value="HTH_CROC1"/>
    <property type="match status" value="1"/>
</dbReference>
<accession>A0A519BCD2</accession>
<reference evidence="3 4" key="1">
    <citation type="submission" date="2019-01" db="EMBL/GenBank/DDBJ databases">
        <title>Insights into ecological role of a new deltaproteobacterial order Candidatus Sinidesulfobacterales (Sva0485) by metagenomics and metatranscriptomics.</title>
        <authorList>
            <person name="Tan S."/>
            <person name="Liu J."/>
            <person name="Fang Y."/>
            <person name="Hedlund B.P."/>
            <person name="Lian Z.H."/>
            <person name="Huang L.Y."/>
            <person name="Li J.T."/>
            <person name="Huang L.N."/>
            <person name="Li W.J."/>
            <person name="Jiang H.C."/>
            <person name="Dong H.L."/>
            <person name="Shu W.S."/>
        </authorList>
    </citation>
    <scope>NUCLEOTIDE SEQUENCE [LARGE SCALE GENOMIC DNA]</scope>
    <source>
        <strain evidence="3">AP3</strain>
    </source>
</reference>
<dbReference type="SUPFAM" id="SSF47413">
    <property type="entry name" value="lambda repressor-like DNA-binding domains"/>
    <property type="match status" value="1"/>
</dbReference>
<dbReference type="PANTHER" id="PTHR46558:SF11">
    <property type="entry name" value="HTH-TYPE TRANSCRIPTIONAL REGULATOR XRE"/>
    <property type="match status" value="1"/>
</dbReference>
<dbReference type="AlphaFoldDB" id="A0A519BCD2"/>
<dbReference type="PANTHER" id="PTHR46558">
    <property type="entry name" value="TRACRIPTIONAL REGULATORY PROTEIN-RELATED-RELATED"/>
    <property type="match status" value="1"/>
</dbReference>
<protein>
    <submittedName>
        <fullName evidence="3">XRE family transcriptional regulator</fullName>
    </submittedName>
</protein>
<dbReference type="InterPro" id="IPR001387">
    <property type="entry name" value="Cro/C1-type_HTH"/>
</dbReference>
<dbReference type="Proteomes" id="UP000320813">
    <property type="component" value="Unassembled WGS sequence"/>
</dbReference>
<keyword evidence="1" id="KW-0238">DNA-binding</keyword>
<feature type="domain" description="HTH cro/C1-type" evidence="2">
    <location>
        <begin position="20"/>
        <end position="74"/>
    </location>
</feature>
<evidence type="ECO:0000313" key="3">
    <source>
        <dbReference type="EMBL" id="RZD14936.1"/>
    </source>
</evidence>
<evidence type="ECO:0000259" key="2">
    <source>
        <dbReference type="PROSITE" id="PS50943"/>
    </source>
</evidence>
<dbReference type="EMBL" id="SGBD01000001">
    <property type="protein sequence ID" value="RZD14936.1"/>
    <property type="molecule type" value="Genomic_DNA"/>
</dbReference>
<dbReference type="CDD" id="cd00093">
    <property type="entry name" value="HTH_XRE"/>
    <property type="match status" value="1"/>
</dbReference>
<gene>
    <name evidence="3" type="ORF">EVJ47_01240</name>
</gene>
<evidence type="ECO:0000256" key="1">
    <source>
        <dbReference type="ARBA" id="ARBA00023125"/>
    </source>
</evidence>
<dbReference type="Pfam" id="PF01381">
    <property type="entry name" value="HTH_3"/>
    <property type="match status" value="1"/>
</dbReference>
<evidence type="ECO:0000313" key="4">
    <source>
        <dbReference type="Proteomes" id="UP000320813"/>
    </source>
</evidence>
<dbReference type="GO" id="GO:0003677">
    <property type="term" value="F:DNA binding"/>
    <property type="evidence" value="ECO:0007669"/>
    <property type="project" value="UniProtKB-KW"/>
</dbReference>
<organism evidence="3 4">
    <name type="scientific">Candidatus Acidulodesulfobacterium ferriphilum</name>
    <dbReference type="NCBI Taxonomy" id="2597223"/>
    <lineage>
        <taxon>Bacteria</taxon>
        <taxon>Deltaproteobacteria</taxon>
        <taxon>Candidatus Acidulodesulfobacterales</taxon>
        <taxon>Candidatus Acidulodesulfobacterium</taxon>
    </lineage>
</organism>
<dbReference type="Gene3D" id="1.10.260.40">
    <property type="entry name" value="lambda repressor-like DNA-binding domains"/>
    <property type="match status" value="1"/>
</dbReference>
<proteinExistence type="predicted"/>
<sequence>MVKEKKSKDDNLFKFIGKRIREKRKELKVSQGTIADLLDISDTQIFKFETGESKIALDYLFKLADFFHADINYFFPENEKITHFSAISQLEKRIVSIKKIYSYNDENLIDSVNNCIDSIQQTILKKQQKQKERRDAKPDKNNN</sequence>